<reference evidence="10" key="1">
    <citation type="journal article" date="2019" name="G3 (Bethesda)">
        <title>Genome Assemblies of Two Rare Opportunistic Yeast Pathogens: Diutina rugosa (syn. Candida rugosa) and Trichomonascus ciferrii (syn. Candida ciferrii).</title>
        <authorList>
            <person name="Mixao V."/>
            <person name="Saus E."/>
            <person name="Hansen A.P."/>
            <person name="Lass-Florl C."/>
            <person name="Gabaldon T."/>
        </authorList>
    </citation>
    <scope>NUCLEOTIDE SEQUENCE</scope>
    <source>
        <strain evidence="10">CBS 4856</strain>
    </source>
</reference>
<evidence type="ECO:0000256" key="8">
    <source>
        <dbReference type="ARBA" id="ARBA00023136"/>
    </source>
</evidence>
<keyword evidence="9" id="KW-0813">Transport</keyword>
<evidence type="ECO:0000256" key="5">
    <source>
        <dbReference type="ARBA" id="ARBA00022792"/>
    </source>
</evidence>
<name>A0A642V8L8_9ASCO</name>
<dbReference type="Proteomes" id="UP000761534">
    <property type="component" value="Unassembled WGS sequence"/>
</dbReference>
<keyword evidence="8 9" id="KW-0472">Membrane</keyword>
<dbReference type="AlphaFoldDB" id="A0A642V8L8"/>
<dbReference type="Pfam" id="PF02466">
    <property type="entry name" value="Tim17"/>
    <property type="match status" value="1"/>
</dbReference>
<feature type="transmembrane region" description="Helical" evidence="9">
    <location>
        <begin position="41"/>
        <end position="63"/>
    </location>
</feature>
<evidence type="ECO:0000313" key="11">
    <source>
        <dbReference type="Proteomes" id="UP000761534"/>
    </source>
</evidence>
<evidence type="ECO:0000256" key="4">
    <source>
        <dbReference type="ARBA" id="ARBA00022692"/>
    </source>
</evidence>
<dbReference type="GO" id="GO:0030943">
    <property type="term" value="F:mitochondrion targeting sequence binding"/>
    <property type="evidence" value="ECO:0007669"/>
    <property type="project" value="TreeGrafter"/>
</dbReference>
<dbReference type="EMBL" id="SWFS01000291">
    <property type="protein sequence ID" value="KAA8911157.1"/>
    <property type="molecule type" value="Genomic_DNA"/>
</dbReference>
<comment type="function">
    <text evidence="9">Essential core component of the TIM22 complex, a complex that mediates the import and insertion of multi-pass transmembrane proteins into the mitochondrial inner membrane. In the TIM22 complex, it constitutes the voltage-activated and signal-gated channel. Forms a twin-pore translocase that uses the membrane potential as external driving force in 2 voltage-dependent steps.</text>
</comment>
<dbReference type="PANTHER" id="PTHR14110">
    <property type="entry name" value="MITOCHONDRIAL IMPORT INNER MEMBRANE TRANSLOCASE SUBUNIT TIM22"/>
    <property type="match status" value="1"/>
</dbReference>
<comment type="caution">
    <text evidence="10">The sequence shown here is derived from an EMBL/GenBank/DDBJ whole genome shotgun (WGS) entry which is preliminary data.</text>
</comment>
<evidence type="ECO:0000256" key="2">
    <source>
        <dbReference type="ARBA" id="ARBA00008444"/>
    </source>
</evidence>
<keyword evidence="5 9" id="KW-0999">Mitochondrion inner membrane</keyword>
<evidence type="ECO:0000256" key="6">
    <source>
        <dbReference type="ARBA" id="ARBA00022989"/>
    </source>
</evidence>
<gene>
    <name evidence="10" type="ORF">TRICI_003879</name>
</gene>
<dbReference type="GO" id="GO:0042721">
    <property type="term" value="C:TIM22 mitochondrial import inner membrane insertion complex"/>
    <property type="evidence" value="ECO:0007669"/>
    <property type="project" value="UniProtKB-UniRule"/>
</dbReference>
<organism evidence="10 11">
    <name type="scientific">Trichomonascus ciferrii</name>
    <dbReference type="NCBI Taxonomy" id="44093"/>
    <lineage>
        <taxon>Eukaryota</taxon>
        <taxon>Fungi</taxon>
        <taxon>Dikarya</taxon>
        <taxon>Ascomycota</taxon>
        <taxon>Saccharomycotina</taxon>
        <taxon>Dipodascomycetes</taxon>
        <taxon>Dipodascales</taxon>
        <taxon>Trichomonascaceae</taxon>
        <taxon>Trichomonascus</taxon>
        <taxon>Trichomonascus ciferrii complex</taxon>
    </lineage>
</organism>
<evidence type="ECO:0000256" key="3">
    <source>
        <dbReference type="ARBA" id="ARBA00020722"/>
    </source>
</evidence>
<comment type="similarity">
    <text evidence="2 9">Belongs to the Tim17/Tim22/Tim23 family.</text>
</comment>
<comment type="subcellular location">
    <subcellularLocation>
        <location evidence="1 9">Mitochondrion inner membrane</location>
        <topology evidence="1 9">Multi-pass membrane protein</topology>
    </subcellularLocation>
</comment>
<keyword evidence="7 9" id="KW-0496">Mitochondrion</keyword>
<keyword evidence="9" id="KW-0653">Protein transport</keyword>
<keyword evidence="6 9" id="KW-1133">Transmembrane helix</keyword>
<comment type="caution">
    <text evidence="9">Lacks conserved residue(s) required for the propagation of feature annotation.</text>
</comment>
<keyword evidence="9" id="KW-0811">Translocation</keyword>
<comment type="subunit">
    <text evidence="9">Component of the TIM22 complex.</text>
</comment>
<keyword evidence="11" id="KW-1185">Reference proteome</keyword>
<evidence type="ECO:0000256" key="7">
    <source>
        <dbReference type="ARBA" id="ARBA00023128"/>
    </source>
</evidence>
<dbReference type="PANTHER" id="PTHR14110:SF0">
    <property type="entry name" value="MITOCHONDRIAL IMPORT INNER MEMBRANE TRANSLOCASE SUBUNIT TIM22"/>
    <property type="match status" value="1"/>
</dbReference>
<proteinExistence type="inferred from homology"/>
<sequence length="162" mass="16835">MSGFGGQPQSLSYSEMTPEQQAQAGAQAMINFMQSCPGKSAMAGVSGFGLGGIFGLFMASVSIQQMKLQFTDMGTRAWSSAKNFGFIGLIFTGTECSIESLRAKNDIWNGVSAGCLTGGGLAIKSGPQSALFGCAAFAAFSTAVDLYLRSDAHTPPSNDEDE</sequence>
<dbReference type="InterPro" id="IPR039175">
    <property type="entry name" value="TIM22"/>
</dbReference>
<dbReference type="VEuPathDB" id="FungiDB:TRICI_003879"/>
<dbReference type="GO" id="GO:0045039">
    <property type="term" value="P:protein insertion into mitochondrial inner membrane"/>
    <property type="evidence" value="ECO:0007669"/>
    <property type="project" value="UniProtKB-UniRule"/>
</dbReference>
<dbReference type="GO" id="GO:0008320">
    <property type="term" value="F:protein transmembrane transporter activity"/>
    <property type="evidence" value="ECO:0007669"/>
    <property type="project" value="UniProtKB-UniRule"/>
</dbReference>
<evidence type="ECO:0000313" key="10">
    <source>
        <dbReference type="EMBL" id="KAA8911157.1"/>
    </source>
</evidence>
<accession>A0A642V8L8</accession>
<dbReference type="OrthoDB" id="75343at2759"/>
<keyword evidence="4 9" id="KW-0812">Transmembrane</keyword>
<evidence type="ECO:0000256" key="1">
    <source>
        <dbReference type="ARBA" id="ARBA00004448"/>
    </source>
</evidence>
<evidence type="ECO:0000256" key="9">
    <source>
        <dbReference type="RuleBase" id="RU367038"/>
    </source>
</evidence>
<protein>
    <recommendedName>
        <fullName evidence="3 9">Mitochondrial import inner membrane translocase subunit TIM22</fullName>
    </recommendedName>
</protein>